<accession>A0A9X2M5W6</accession>
<dbReference type="Pfam" id="PF00583">
    <property type="entry name" value="Acetyltransf_1"/>
    <property type="match status" value="1"/>
</dbReference>
<dbReference type="RefSeq" id="WP_257636063.1">
    <property type="nucleotide sequence ID" value="NZ_JANIIC010000098.1"/>
</dbReference>
<comment type="caution">
    <text evidence="5">The sequence shown here is derived from an EMBL/GenBank/DDBJ whole genome shotgun (WGS) entry which is preliminary data.</text>
</comment>
<dbReference type="InterPro" id="IPR016181">
    <property type="entry name" value="Acyl_CoA_acyltransferase"/>
</dbReference>
<dbReference type="GO" id="GO:0016747">
    <property type="term" value="F:acyltransferase activity, transferring groups other than amino-acyl groups"/>
    <property type="evidence" value="ECO:0007669"/>
    <property type="project" value="InterPro"/>
</dbReference>
<evidence type="ECO:0000313" key="6">
    <source>
        <dbReference type="Proteomes" id="UP001142400"/>
    </source>
</evidence>
<sequence>MSVHARRDPGGEVPRSASGLERQTWDRVVRSEELTVYLAEADGDPVGTATMMVMPNVTYACAPTAFVEAVVVAAEHRRQGIAGAMLRQLLADARSAGCNKVQLLSHKRHASDGAHRLYSSLGFEPEVEGFRLYLQQAPASAQGARADG</sequence>
<dbReference type="AlphaFoldDB" id="A0A9X2M5W6"/>
<evidence type="ECO:0000256" key="2">
    <source>
        <dbReference type="ARBA" id="ARBA00023315"/>
    </source>
</evidence>
<dbReference type="InterPro" id="IPR050832">
    <property type="entry name" value="Bact_Acetyltransf"/>
</dbReference>
<dbReference type="SUPFAM" id="SSF55729">
    <property type="entry name" value="Acyl-CoA N-acyltransferases (Nat)"/>
    <property type="match status" value="1"/>
</dbReference>
<dbReference type="Gene3D" id="3.40.630.30">
    <property type="match status" value="1"/>
</dbReference>
<organism evidence="5 6">
    <name type="scientific">Streptomyces malaysiensis subsp. samsunensis</name>
    <dbReference type="NCBI Taxonomy" id="459658"/>
    <lineage>
        <taxon>Bacteria</taxon>
        <taxon>Bacillati</taxon>
        <taxon>Actinomycetota</taxon>
        <taxon>Actinomycetes</taxon>
        <taxon>Kitasatosporales</taxon>
        <taxon>Streptomycetaceae</taxon>
        <taxon>Streptomyces</taxon>
        <taxon>Streptomyces violaceusniger group</taxon>
    </lineage>
</organism>
<evidence type="ECO:0000256" key="1">
    <source>
        <dbReference type="ARBA" id="ARBA00022679"/>
    </source>
</evidence>
<dbReference type="PROSITE" id="PS51186">
    <property type="entry name" value="GNAT"/>
    <property type="match status" value="1"/>
</dbReference>
<dbReference type="PANTHER" id="PTHR43877">
    <property type="entry name" value="AMINOALKYLPHOSPHONATE N-ACETYLTRANSFERASE-RELATED-RELATED"/>
    <property type="match status" value="1"/>
</dbReference>
<dbReference type="Proteomes" id="UP001142400">
    <property type="component" value="Unassembled WGS sequence"/>
</dbReference>
<evidence type="ECO:0000256" key="3">
    <source>
        <dbReference type="SAM" id="MobiDB-lite"/>
    </source>
</evidence>
<name>A0A9X2M5W6_STRMQ</name>
<dbReference type="EMBL" id="JANIIC010000098">
    <property type="protein sequence ID" value="MCQ8835967.1"/>
    <property type="molecule type" value="Genomic_DNA"/>
</dbReference>
<reference evidence="5" key="1">
    <citation type="submission" date="2022-06" db="EMBL/GenBank/DDBJ databases">
        <title>WGS of actinobacteria.</title>
        <authorList>
            <person name="Thawai C."/>
        </authorList>
    </citation>
    <scope>NUCLEOTIDE SEQUENCE</scope>
    <source>
        <strain evidence="5">DSM 42010</strain>
    </source>
</reference>
<keyword evidence="6" id="KW-1185">Reference proteome</keyword>
<feature type="region of interest" description="Disordered" evidence="3">
    <location>
        <begin position="1"/>
        <end position="21"/>
    </location>
</feature>
<dbReference type="CDD" id="cd04301">
    <property type="entry name" value="NAT_SF"/>
    <property type="match status" value="1"/>
</dbReference>
<keyword evidence="2" id="KW-0012">Acyltransferase</keyword>
<protein>
    <submittedName>
        <fullName evidence="5">GNAT family N-acetyltransferase</fullName>
    </submittedName>
</protein>
<feature type="domain" description="N-acetyltransferase" evidence="4">
    <location>
        <begin position="1"/>
        <end position="138"/>
    </location>
</feature>
<feature type="compositionally biased region" description="Basic and acidic residues" evidence="3">
    <location>
        <begin position="1"/>
        <end position="10"/>
    </location>
</feature>
<keyword evidence="1" id="KW-0808">Transferase</keyword>
<evidence type="ECO:0000313" key="5">
    <source>
        <dbReference type="EMBL" id="MCQ8835967.1"/>
    </source>
</evidence>
<evidence type="ECO:0000259" key="4">
    <source>
        <dbReference type="PROSITE" id="PS51186"/>
    </source>
</evidence>
<proteinExistence type="predicted"/>
<dbReference type="InterPro" id="IPR000182">
    <property type="entry name" value="GNAT_dom"/>
</dbReference>
<gene>
    <name evidence="5" type="ORF">NQU54_44870</name>
</gene>